<keyword evidence="3" id="KW-1185">Reference proteome</keyword>
<evidence type="ECO:0000313" key="2">
    <source>
        <dbReference type="EMBL" id="AHF00135.1"/>
    </source>
</evidence>
<dbReference type="HOGENOM" id="CLU_445441_0_0_6"/>
<protein>
    <recommendedName>
        <fullName evidence="4">Exo-alpha-sialidase</fullName>
    </recommendedName>
</protein>
<reference evidence="2 3" key="1">
    <citation type="submission" date="2013-12" db="EMBL/GenBank/DDBJ databases">
        <authorList>
            <consortium name="DOE Joint Genome Institute"/>
            <person name="Muyzer G."/>
            <person name="Huntemann M."/>
            <person name="Han J."/>
            <person name="Chen A."/>
            <person name="Kyrpides N."/>
            <person name="Mavromatis K."/>
            <person name="Markowitz V."/>
            <person name="Palaniappan K."/>
            <person name="Ivanova N."/>
            <person name="Schaumberg A."/>
            <person name="Pati A."/>
            <person name="Liolios K."/>
            <person name="Nordberg H.P."/>
            <person name="Cantor M.N."/>
            <person name="Hua S.X."/>
            <person name="Woyke T."/>
        </authorList>
    </citation>
    <scope>NUCLEOTIDE SEQUENCE [LARGE SCALE GENOMIC DNA]</scope>
    <source>
        <strain evidence="2 3">ARh 1</strain>
    </source>
</reference>
<dbReference type="SUPFAM" id="SSF50939">
    <property type="entry name" value="Sialidases"/>
    <property type="match status" value="1"/>
</dbReference>
<dbReference type="PROSITE" id="PS51257">
    <property type="entry name" value="PROKAR_LIPOPROTEIN"/>
    <property type="match status" value="1"/>
</dbReference>
<name>W0DNG9_9GAMM</name>
<proteinExistence type="predicted"/>
<keyword evidence="1" id="KW-0732">Signal</keyword>
<feature type="chain" id="PRO_5004787742" description="Exo-alpha-sialidase" evidence="1">
    <location>
        <begin position="23"/>
        <end position="600"/>
    </location>
</feature>
<dbReference type="InterPro" id="IPR036278">
    <property type="entry name" value="Sialidase_sf"/>
</dbReference>
<dbReference type="Proteomes" id="UP000005289">
    <property type="component" value="Chromosome"/>
</dbReference>
<organism evidence="2 3">
    <name type="scientific">Thioalkalivibrio paradoxus ARh 1</name>
    <dbReference type="NCBI Taxonomy" id="713585"/>
    <lineage>
        <taxon>Bacteria</taxon>
        <taxon>Pseudomonadati</taxon>
        <taxon>Pseudomonadota</taxon>
        <taxon>Gammaproteobacteria</taxon>
        <taxon>Chromatiales</taxon>
        <taxon>Ectothiorhodospiraceae</taxon>
        <taxon>Thioalkalivibrio</taxon>
    </lineage>
</organism>
<dbReference type="OrthoDB" id="5751034at2"/>
<accession>W0DNG9</accession>
<evidence type="ECO:0000313" key="3">
    <source>
        <dbReference type="Proteomes" id="UP000005289"/>
    </source>
</evidence>
<dbReference type="KEGG" id="tti:THITH_10150"/>
<sequence length="600" mass="67513">MIAKIYPLTVTVAGLVAGLALSGCSDPATETAPTDDVAVAQQAPEFAPLSDAVLRNHSHWGTVTADGYRNWVALYDEDRRLWLVDPEGDAHRLDEKEEGQAPSGLALAPRGSEARIAWRDKVPVKGLFVMDTGLDDPIEISGATEALARFELLPGDSGTHALWYGERYRAESDSKYNLHYGFLHDDGTVDEQQWLMPGIYPVGLADGDAFAAFSWVTEGVDEPHIAVRRRAADAKEFEDPVVLDSGIKNISPLFVAKASGEHWIVLWLTVERSGSSPEYSFDGARSADRGETWERFSIESLRGFDAGSFGLAMQDGQIAFLVEGIWRRDLSATGADGTRGVYFVYSDDAGATWSEARSLRDGGEVRSHVARSHLLTGNEPGELWLLWEDWREVRPRVFGAYSRDFGRSFEWENVPVSPPGLERAGLPQDGTVKLRDPDGVRVVSSRYTSDVFDRVQLVPFPLSREFTPEPQPTKMTDASHLRERALRYWQAMVEQDYQASYDLLDPFMRTAWPLRDYAVRLGRIEYRDPEIVDVAFYGHFADVTVKIQAEVPRFEFRGTTVEVPEREIEFSERWLFVDGDWHREYHEEGSGVRFTGYQER</sequence>
<dbReference type="CDD" id="cd15482">
    <property type="entry name" value="Sialidase_non-viral"/>
    <property type="match status" value="1"/>
</dbReference>
<dbReference type="Gene3D" id="2.120.10.10">
    <property type="match status" value="1"/>
</dbReference>
<dbReference type="STRING" id="713585.THITH_10150"/>
<feature type="signal peptide" evidence="1">
    <location>
        <begin position="1"/>
        <end position="22"/>
    </location>
</feature>
<evidence type="ECO:0000256" key="1">
    <source>
        <dbReference type="SAM" id="SignalP"/>
    </source>
</evidence>
<dbReference type="EMBL" id="CP007029">
    <property type="protein sequence ID" value="AHF00135.1"/>
    <property type="molecule type" value="Genomic_DNA"/>
</dbReference>
<evidence type="ECO:0008006" key="4">
    <source>
        <dbReference type="Google" id="ProtNLM"/>
    </source>
</evidence>
<dbReference type="AlphaFoldDB" id="W0DNG9"/>
<dbReference type="RefSeq" id="WP_006748282.1">
    <property type="nucleotide sequence ID" value="NZ_CP007029.1"/>
</dbReference>
<gene>
    <name evidence="2" type="ORF">THITH_10150</name>
</gene>